<dbReference type="Proteomes" id="UP000242180">
    <property type="component" value="Unassembled WGS sequence"/>
</dbReference>
<keyword evidence="6 10" id="KW-0833">Ubl conjugation pathway</keyword>
<dbReference type="OrthoDB" id="26387at2759"/>
<dbReference type="SMART" id="SM00396">
    <property type="entry name" value="ZnF_UBR1"/>
    <property type="match status" value="1"/>
</dbReference>
<evidence type="ECO:0000256" key="1">
    <source>
        <dbReference type="ARBA" id="ARBA00000900"/>
    </source>
</evidence>
<evidence type="ECO:0000256" key="5">
    <source>
        <dbReference type="ARBA" id="ARBA00022771"/>
    </source>
</evidence>
<dbReference type="PANTHER" id="PTHR21497:SF24">
    <property type="entry name" value="E3 UBIQUITIN-PROTEIN LIGASE UBR1"/>
    <property type="match status" value="1"/>
</dbReference>
<evidence type="ECO:0000256" key="2">
    <source>
        <dbReference type="ARBA" id="ARBA00004906"/>
    </source>
</evidence>
<dbReference type="Gene3D" id="1.10.10.2670">
    <property type="entry name" value="E3 ubiquitin-protein ligase"/>
    <property type="match status" value="1"/>
</dbReference>
<dbReference type="InterPro" id="IPR044046">
    <property type="entry name" value="E3_ligase_UBR-like_C"/>
</dbReference>
<evidence type="ECO:0000259" key="12">
    <source>
        <dbReference type="PROSITE" id="PS51157"/>
    </source>
</evidence>
<dbReference type="SUPFAM" id="SSF46785">
    <property type="entry name" value="Winged helix' DNA-binding domain"/>
    <property type="match status" value="1"/>
</dbReference>
<feature type="region of interest" description="Disordered" evidence="11">
    <location>
        <begin position="1304"/>
        <end position="1339"/>
    </location>
</feature>
<keyword evidence="5 10" id="KW-0863">Zinc-finger</keyword>
<reference evidence="13 14" key="1">
    <citation type="submission" date="2016-07" db="EMBL/GenBank/DDBJ databases">
        <title>Pervasive Adenine N6-methylation of Active Genes in Fungi.</title>
        <authorList>
            <consortium name="DOE Joint Genome Institute"/>
            <person name="Mondo S.J."/>
            <person name="Dannebaum R.O."/>
            <person name="Kuo R.C."/>
            <person name="Labutti K."/>
            <person name="Haridas S."/>
            <person name="Kuo A."/>
            <person name="Salamov A."/>
            <person name="Ahrendt S.R."/>
            <person name="Lipzen A."/>
            <person name="Sullivan W."/>
            <person name="Andreopoulos W.B."/>
            <person name="Clum A."/>
            <person name="Lindquist E."/>
            <person name="Daum C."/>
            <person name="Ramamoorthy G.K."/>
            <person name="Gryganskyi A."/>
            <person name="Culley D."/>
            <person name="Magnuson J.K."/>
            <person name="James T.Y."/>
            <person name="O'Malley M.A."/>
            <person name="Stajich J.E."/>
            <person name="Spatafora J.W."/>
            <person name="Visel A."/>
            <person name="Grigoriev I.V."/>
        </authorList>
    </citation>
    <scope>NUCLEOTIDE SEQUENCE [LARGE SCALE GENOMIC DNA]</scope>
    <source>
        <strain evidence="13 14">NRRL 2496</strain>
    </source>
</reference>
<evidence type="ECO:0000256" key="3">
    <source>
        <dbReference type="ARBA" id="ARBA00022679"/>
    </source>
</evidence>
<feature type="zinc finger region" description="UBR-type" evidence="9">
    <location>
        <begin position="117"/>
        <end position="189"/>
    </location>
</feature>
<proteinExistence type="inferred from homology"/>
<dbReference type="InterPro" id="IPR055194">
    <property type="entry name" value="UBR1-like_WH"/>
</dbReference>
<dbReference type="SUPFAM" id="SSF54736">
    <property type="entry name" value="ClpS-like"/>
    <property type="match status" value="1"/>
</dbReference>
<feature type="compositionally biased region" description="Basic and acidic residues" evidence="11">
    <location>
        <begin position="1247"/>
        <end position="1257"/>
    </location>
</feature>
<name>A0A1X2HD30_SYNRA</name>
<dbReference type="GO" id="GO:0000151">
    <property type="term" value="C:ubiquitin ligase complex"/>
    <property type="evidence" value="ECO:0007669"/>
    <property type="project" value="TreeGrafter"/>
</dbReference>
<organism evidence="13 14">
    <name type="scientific">Syncephalastrum racemosum</name>
    <name type="common">Filamentous fungus</name>
    <dbReference type="NCBI Taxonomy" id="13706"/>
    <lineage>
        <taxon>Eukaryota</taxon>
        <taxon>Fungi</taxon>
        <taxon>Fungi incertae sedis</taxon>
        <taxon>Mucoromycota</taxon>
        <taxon>Mucoromycotina</taxon>
        <taxon>Mucoromycetes</taxon>
        <taxon>Mucorales</taxon>
        <taxon>Syncephalastraceae</taxon>
        <taxon>Syncephalastrum</taxon>
    </lineage>
</organism>
<gene>
    <name evidence="13" type="ORF">BCR43DRAFT_492123</name>
</gene>
<feature type="region of interest" description="Disordered" evidence="11">
    <location>
        <begin position="1247"/>
        <end position="1276"/>
    </location>
</feature>
<dbReference type="GO" id="GO:0008270">
    <property type="term" value="F:zinc ion binding"/>
    <property type="evidence" value="ECO:0007669"/>
    <property type="project" value="UniProtKB-UniRule"/>
</dbReference>
<comment type="caution">
    <text evidence="13">The sequence shown here is derived from an EMBL/GenBank/DDBJ whole genome shotgun (WGS) entry which is preliminary data.</text>
</comment>
<dbReference type="InterPro" id="IPR042065">
    <property type="entry name" value="E3_ELL-like"/>
</dbReference>
<dbReference type="PROSITE" id="PS51157">
    <property type="entry name" value="ZF_UBR"/>
    <property type="match status" value="1"/>
</dbReference>
<dbReference type="GO" id="GO:0071596">
    <property type="term" value="P:ubiquitin-dependent protein catabolic process via the N-end rule pathway"/>
    <property type="evidence" value="ECO:0007669"/>
    <property type="project" value="UniProtKB-UniRule"/>
</dbReference>
<dbReference type="InterPro" id="IPR036390">
    <property type="entry name" value="WH_DNA-bd_sf"/>
</dbReference>
<dbReference type="Pfam" id="PF18995">
    <property type="entry name" value="PRT6_C"/>
    <property type="match status" value="1"/>
</dbReference>
<dbReference type="STRING" id="13706.A0A1X2HD30"/>
<evidence type="ECO:0000256" key="7">
    <source>
        <dbReference type="ARBA" id="ARBA00022833"/>
    </source>
</evidence>
<dbReference type="Pfam" id="PF22960">
    <property type="entry name" value="WHD_UBR1"/>
    <property type="match status" value="1"/>
</dbReference>
<feature type="domain" description="UBR-type" evidence="12">
    <location>
        <begin position="117"/>
        <end position="189"/>
    </location>
</feature>
<sequence length="2070" mass="234440">MYKPIRAREATDVSPAHPLHLSHTLDLATFLWQSPFLYDHPVDDSIRRATLEKCYTACWNNDPALMQRFFFRDPPSWQDAMHRQLSRRQRTRADPIQPSNPHGNFMMVDEEPPRTQIRCGRVFRKGEPVYRCRDCGLDDTCVLCSTCFHNSHHDDHDVFVSISAGSGGCCDCGDPEAWKVQFQCKYHTDGADAHSTHDAEAAAVVQSVREAVDIVLDFILDVFSLAPEDITLPPTNAGIQQQNTLLTSLMRKMGIPVRASPTPMRRWSHQPRSHPDPVRTDDLAETEEPDPAAPVQYACIVWNDEGHAFTSVSEALQRAMQCSSRDAKALVDAIHAEGRATIHTSTDLDHLRKLAEPLVAIGVGVTIRPARDIFREQLCTTLVDWLRELMTNPEPAIRNVICDALCAPWEVPQPLVNMRARISVPRELSEDEDEEDYLGDDTVMASAHPIEEPMDVEMEDTQEPDEDEIVDSDGNASIGSVYRHHQHQTDIASSDWDAGPMLRECRTQRRNEELFGDRLLGLAPAEEEAPSTDWLDESRQLATARGREFEEKLRLDYFMLYDLRLWKDVRISLRELYIASLASTTQYKMILGKRLVRNYPRLAEAFLLKDREPENSIILISVQILTVPSVCSLLVSEYYFFGLICTALATFFLTDRISLLMRVRPSPARINCESRAFRTRRYFNAFHDLRYILHVDMLKPLLVQDPLYLRQFTDLICLFQGMNPQQCQKDTHVEYESEVWVNAFNVTLQIAKCCRCFAECFAQLPTVTAEEKIAAARTVMQAVGRVLYAIDHWGFDTEDEEEDLKQLVVPATRSHTYHEVLLPHMDPVQVIQYDVASQPVSFHQPLHWLLAAELESLGRLDEAHIQRAGWAQGFRQALCAFSADHGEIPIDKILLPIFDYPVRTLALSSQIRAGVWVRNGYNIRNQVHHYRDISLRESTYDADVFLLQVSMAALDPTTMLVTLMDRMDLVDWFSGQREHKQYDSGQTITMVEEMLYIVILAVCERASITSMSTEAKIRREIVHNLCLGHAVYSELAKRIPERLAEHPQFNRILNEVATFKAPEGLSDSGHYELRDPCYDEIDTYFCHYSRNHREEAERILRQRWKRRHPDGNEKLFFALPALAEVNPNGPFAVVDTILDSPVFLQMAAHTLYNIRATSDDHRSDTVLDEILHLIMLAVQLGRDGGSFFGTVCQRTFVFQGTPEAEEATLFDLLTFYRQEEEFKETHARVDWILAQIEARAPAAARDTVRQWRQKQDDQAASAATAEKPLSEAEKKKQAALARQKAIMAQFAQAQSAFLEQNEDLYDEEDEEGETKAESTATAAAKEEEEEEERDPAKITPYPTGTCIVCQEDVHERSRPYGILGLVQISNILRETPMDLDSVFADMLTTGPNLNTAWPDRQQGELGTFPQHAHKSGLYASMCGHLMHIHCFDVYSGSIDSRHQSQLTRNHPENRLRREFTCPLCKSLGNVLLPVLWKGKKESYPGPLAHGNEDAFRQFLQRGVEAAANKLQLAMDPTQPSLWLQSATLPPLQQEPDKVEHARLRDLAYLLDPPAAMSSSSTSSLASRDMLYKVDADELPKIKRAYTRLCEVLTIVLEICGTETTRTMSHNMRNIDMLWGMLGYTIAGAEIAIRGQALPVHPDPDTIPTGTLFDLVPPQTQTLLRILSDTVSAYTHLLCQGETPDLCAPLPRDHAVIQQLNALAMDRLKQIFAASDEHPMTAGNHVFDSPPLLADDPFMVLNELSLHLVHVADMDIYPLMRVCLLAELTKVTAGLLQGRTQAIPSMSTGSDADEAAIMELVRLVFDKLKLRTHPFSTDPATWCRLLKTSVLPFLRRTVLLMIVQFGLRIPPMQDAPETEWDHLLCVLKLPTLAQILQHPDSAPLVSSWCTHLVTDAQRRPILDEQMQPLPQPPLRVDLPTPLSLVSLPPRLDQLINESTRRICRRCGTVPSDPALCLLCGTFVCAQSFCCSEDEEGECNMHMLECGGEVGVYLLVKRCAVLVLHNENGWFMPAPYLDTHGEVDTGLRRGRPQYLNQKRYADIRKLWLQHGIPAYVARQIEATYDVGGWTTL</sequence>
<dbReference type="PANTHER" id="PTHR21497">
    <property type="entry name" value="UBIQUITIN LIGASE E3 ALPHA-RELATED"/>
    <property type="match status" value="1"/>
</dbReference>
<dbReference type="Pfam" id="PF02207">
    <property type="entry name" value="zf-UBR"/>
    <property type="match status" value="1"/>
</dbReference>
<evidence type="ECO:0000256" key="8">
    <source>
        <dbReference type="ARBA" id="ARBA00046341"/>
    </source>
</evidence>
<dbReference type="OMA" id="GEASYMC"/>
<evidence type="ECO:0000256" key="11">
    <source>
        <dbReference type="SAM" id="MobiDB-lite"/>
    </source>
</evidence>
<dbReference type="FunCoup" id="A0A1X2HD30">
    <property type="interactions" value="367"/>
</dbReference>
<feature type="region of interest" description="Disordered" evidence="11">
    <location>
        <begin position="83"/>
        <end position="108"/>
    </location>
</feature>
<dbReference type="UniPathway" id="UPA00143"/>
<dbReference type="InterPro" id="IPR039164">
    <property type="entry name" value="UBR1-like"/>
</dbReference>
<dbReference type="InterPro" id="IPR014719">
    <property type="entry name" value="Ribosomal_bL12_C/ClpS-like"/>
</dbReference>
<dbReference type="GO" id="GO:0005737">
    <property type="term" value="C:cytoplasm"/>
    <property type="evidence" value="ECO:0007669"/>
    <property type="project" value="TreeGrafter"/>
</dbReference>
<evidence type="ECO:0000313" key="14">
    <source>
        <dbReference type="Proteomes" id="UP000242180"/>
    </source>
</evidence>
<dbReference type="Gene3D" id="3.30.1390.10">
    <property type="match status" value="1"/>
</dbReference>
<accession>A0A1X2HD30</accession>
<keyword evidence="14" id="KW-1185">Reference proteome</keyword>
<feature type="region of interest" description="Disordered" evidence="11">
    <location>
        <begin position="259"/>
        <end position="289"/>
    </location>
</feature>
<keyword evidence="7 10" id="KW-0862">Zinc</keyword>
<dbReference type="Pfam" id="PF02617">
    <property type="entry name" value="ClpS"/>
    <property type="match status" value="1"/>
</dbReference>
<dbReference type="EC" id="2.3.2.27" evidence="10"/>
<dbReference type="FunFam" id="2.10.110.30:FF:000001">
    <property type="entry name" value="E3 ubiquitin-protein ligase UBR2 isoform 1"/>
    <property type="match status" value="1"/>
</dbReference>
<comment type="function">
    <text evidence="10">Ubiquitin ligase protein which is a component of the N-end rule pathway. Recognizes and binds to proteins bearing specific N-terminal residues that are destabilizing according to the N-end rule, leading to their ubiquitination and subsequent degradation.</text>
</comment>
<dbReference type="InParanoid" id="A0A1X2HD30"/>
<feature type="compositionally biased region" description="Basic and acidic residues" evidence="11">
    <location>
        <begin position="273"/>
        <end position="282"/>
    </location>
</feature>
<comment type="similarity">
    <text evidence="8 10">Belongs to the E3 ubiquitin-protein ligase UBR1-like family.</text>
</comment>
<protein>
    <recommendedName>
        <fullName evidence="10">E3 ubiquitin-protein ligase</fullName>
        <ecNumber evidence="10">2.3.2.27</ecNumber>
    </recommendedName>
</protein>
<dbReference type="EMBL" id="MCGN01000005">
    <property type="protein sequence ID" value="ORY96698.1"/>
    <property type="molecule type" value="Genomic_DNA"/>
</dbReference>
<comment type="catalytic activity">
    <reaction evidence="1 10">
        <text>S-ubiquitinyl-[E2 ubiquitin-conjugating enzyme]-L-cysteine + [acceptor protein]-L-lysine = [E2 ubiquitin-conjugating enzyme]-L-cysteine + N(6)-ubiquitinyl-[acceptor protein]-L-lysine.</text>
        <dbReference type="EC" id="2.3.2.27"/>
    </reaction>
</comment>
<dbReference type="CDD" id="cd16482">
    <property type="entry name" value="RING-H2_UBR1-like"/>
    <property type="match status" value="1"/>
</dbReference>
<evidence type="ECO:0000256" key="4">
    <source>
        <dbReference type="ARBA" id="ARBA00022723"/>
    </source>
</evidence>
<evidence type="ECO:0000256" key="9">
    <source>
        <dbReference type="PROSITE-ProRule" id="PRU00508"/>
    </source>
</evidence>
<dbReference type="InterPro" id="IPR003769">
    <property type="entry name" value="ClpS_core"/>
</dbReference>
<evidence type="ECO:0000313" key="13">
    <source>
        <dbReference type="EMBL" id="ORY96698.1"/>
    </source>
</evidence>
<evidence type="ECO:0000256" key="10">
    <source>
        <dbReference type="RuleBase" id="RU366018"/>
    </source>
</evidence>
<dbReference type="CDD" id="cd19673">
    <property type="entry name" value="UBR-box_UBR3"/>
    <property type="match status" value="1"/>
</dbReference>
<dbReference type="InterPro" id="IPR003126">
    <property type="entry name" value="Znf_UBR"/>
</dbReference>
<dbReference type="Gene3D" id="2.10.110.30">
    <property type="match status" value="1"/>
</dbReference>
<dbReference type="GO" id="GO:0061630">
    <property type="term" value="F:ubiquitin protein ligase activity"/>
    <property type="evidence" value="ECO:0007669"/>
    <property type="project" value="UniProtKB-UniRule"/>
</dbReference>
<keyword evidence="4 10" id="KW-0479">Metal-binding</keyword>
<comment type="pathway">
    <text evidence="2 10">Protein modification; protein ubiquitination.</text>
</comment>
<evidence type="ECO:0000256" key="6">
    <source>
        <dbReference type="ARBA" id="ARBA00022786"/>
    </source>
</evidence>
<dbReference type="GO" id="GO:0016567">
    <property type="term" value="P:protein ubiquitination"/>
    <property type="evidence" value="ECO:0007669"/>
    <property type="project" value="UniProtKB-UniRule"/>
</dbReference>
<keyword evidence="3 10" id="KW-0808">Transferase</keyword>